<evidence type="ECO:0000313" key="3">
    <source>
        <dbReference type="Proteomes" id="UP000243626"/>
    </source>
</evidence>
<feature type="transmembrane region" description="Helical" evidence="1">
    <location>
        <begin position="30"/>
        <end position="48"/>
    </location>
</feature>
<evidence type="ECO:0000256" key="1">
    <source>
        <dbReference type="SAM" id="Phobius"/>
    </source>
</evidence>
<keyword evidence="1" id="KW-0812">Transmembrane</keyword>
<reference evidence="3" key="1">
    <citation type="submission" date="2017-09" db="EMBL/GenBank/DDBJ databases">
        <title>Bacterial strain isolated from the female urinary microbiota.</title>
        <authorList>
            <person name="Thomas-White K."/>
            <person name="Kumar N."/>
            <person name="Forster S."/>
            <person name="Putonti C."/>
            <person name="Lawley T."/>
            <person name="Wolfe A.J."/>
        </authorList>
    </citation>
    <scope>NUCLEOTIDE SEQUENCE [LARGE SCALE GENOMIC DNA]</scope>
    <source>
        <strain evidence="3">UMB0959</strain>
    </source>
</reference>
<proteinExistence type="predicted"/>
<dbReference type="AlphaFoldDB" id="A0AAF1BTE1"/>
<keyword evidence="3" id="KW-1185">Reference proteome</keyword>
<feature type="transmembrane region" description="Helical" evidence="1">
    <location>
        <begin position="54"/>
        <end position="75"/>
    </location>
</feature>
<organism evidence="2 3">
    <name type="scientific">Nosocomiicoccus massiliensis</name>
    <dbReference type="NCBI Taxonomy" id="1232430"/>
    <lineage>
        <taxon>Bacteria</taxon>
        <taxon>Bacillati</taxon>
        <taxon>Bacillota</taxon>
        <taxon>Bacilli</taxon>
        <taxon>Bacillales</taxon>
        <taxon>Staphylococcaceae</taxon>
        <taxon>Nosocomiicoccus</taxon>
    </lineage>
</organism>
<gene>
    <name evidence="2" type="ORF">CJ229_003895</name>
</gene>
<feature type="transmembrane region" description="Helical" evidence="1">
    <location>
        <begin position="6"/>
        <end position="23"/>
    </location>
</feature>
<evidence type="ECO:0000313" key="2">
    <source>
        <dbReference type="EMBL" id="WOS96862.1"/>
    </source>
</evidence>
<accession>A0AAF1BTE1</accession>
<dbReference type="EMBL" id="CP136964">
    <property type="protein sequence ID" value="WOS96862.1"/>
    <property type="molecule type" value="Genomic_DNA"/>
</dbReference>
<reference evidence="2 3" key="2">
    <citation type="submission" date="2023-10" db="EMBL/GenBank/DDBJ databases">
        <authorList>
            <person name="Choi B."/>
        </authorList>
    </citation>
    <scope>NUCLEOTIDE SEQUENCE [LARGE SCALE GENOMIC DNA]</scope>
    <source>
        <strain evidence="2 3">UMB0959</strain>
    </source>
</reference>
<keyword evidence="1" id="KW-0472">Membrane</keyword>
<dbReference type="RefSeq" id="WP_102167745.1">
    <property type="nucleotide sequence ID" value="NZ_CP136964.1"/>
</dbReference>
<protein>
    <submittedName>
        <fullName evidence="2">Uncharacterized protein</fullName>
    </submittedName>
</protein>
<keyword evidence="1" id="KW-1133">Transmembrane helix</keyword>
<dbReference type="KEGG" id="nmy:CJ229_003895"/>
<dbReference type="Proteomes" id="UP000243626">
    <property type="component" value="Chromosome"/>
</dbReference>
<name>A0AAF1BTE1_9STAP</name>
<sequence>MFGLGSIYDVLIIAAFLGLQFFLSTRHSKFWGLILPVVFLVWRGTIIFTTDVNVLAEVLITAVGLLFLFGQFSAGRKQVKERQKKELEKMTSHDLN</sequence>